<feature type="transmembrane region" description="Helical" evidence="2">
    <location>
        <begin position="109"/>
        <end position="131"/>
    </location>
</feature>
<feature type="transmembrane region" description="Helical" evidence="2">
    <location>
        <begin position="143"/>
        <end position="165"/>
    </location>
</feature>
<protein>
    <submittedName>
        <fullName evidence="3">Uncharacterized protein</fullName>
    </submittedName>
</protein>
<reference evidence="3 4" key="1">
    <citation type="submission" date="2017-11" db="EMBL/GenBank/DDBJ databases">
        <title>Draft genome sequence of Rhizobiales bacterium SY3-13.</title>
        <authorList>
            <person name="Sun C."/>
        </authorList>
    </citation>
    <scope>NUCLEOTIDE SEQUENCE [LARGE SCALE GENOMIC DNA]</scope>
    <source>
        <strain evidence="3 4">SY3-13</strain>
    </source>
</reference>
<keyword evidence="2" id="KW-0812">Transmembrane</keyword>
<feature type="transmembrane region" description="Helical" evidence="2">
    <location>
        <begin position="220"/>
        <end position="239"/>
    </location>
</feature>
<dbReference type="Proteomes" id="UP000229498">
    <property type="component" value="Unassembled WGS sequence"/>
</dbReference>
<name>A0A2M9FW55_9PROT</name>
<dbReference type="EMBL" id="PHIG01000059">
    <property type="protein sequence ID" value="PJK27673.1"/>
    <property type="molecule type" value="Genomic_DNA"/>
</dbReference>
<accession>A0A2M9FW55</accession>
<keyword evidence="4" id="KW-1185">Reference proteome</keyword>
<evidence type="ECO:0000256" key="2">
    <source>
        <dbReference type="SAM" id="Phobius"/>
    </source>
</evidence>
<feature type="region of interest" description="Disordered" evidence="1">
    <location>
        <begin position="321"/>
        <end position="342"/>
    </location>
</feature>
<evidence type="ECO:0000256" key="1">
    <source>
        <dbReference type="SAM" id="MobiDB-lite"/>
    </source>
</evidence>
<dbReference type="AlphaFoldDB" id="A0A2M9FW55"/>
<keyword evidence="2" id="KW-1133">Transmembrane helix</keyword>
<evidence type="ECO:0000313" key="4">
    <source>
        <dbReference type="Proteomes" id="UP000229498"/>
    </source>
</evidence>
<sequence>MVLANRLNQTLDEVLSDEDVQLPDNFDQMTLNDQAMVALQSSLMAAQNKCDGGFLGIDTDCDEEAIREINELLAYAHTQRINNSLSNAMANSHVRSGGETRFVGGSRELIAGAGGFFAPLGVAWKSAIGGFEAGTYSKIMPQIVAFGIALTIMLTPFLYMVGLLVPQFALNVILIPIIGVFYFGTVKVIFTIINILASIFIEADEMNLLHGLQANFPDVVLGNLYGAAFLISAGLLYVFRDPSALVKQASGSADKSSTISWQEAAGTALLGQQVLGGLGKVANPATAGQISGAIHNLKSGNVSLSDSYVNARNDIIQSGEESALGAEHARNMPPETREQSHSRARAKAADDLEARGLEYAKGVGAPSSARKATKYEELDGQYSKPVEHDPAVTQLAEALQKRIGLNARSAQWMAAKAFRNGGPATVQKQTKGPPLVDLDLDAIDRSSDMHMKAFVQELKRSGAMSEFSDIKTRRRKGRIDL</sequence>
<comment type="caution">
    <text evidence="3">The sequence shown here is derived from an EMBL/GenBank/DDBJ whole genome shotgun (WGS) entry which is preliminary data.</text>
</comment>
<organism evidence="3 4">
    <name type="scientific">Minwuia thermotolerans</name>
    <dbReference type="NCBI Taxonomy" id="2056226"/>
    <lineage>
        <taxon>Bacteria</taxon>
        <taxon>Pseudomonadati</taxon>
        <taxon>Pseudomonadota</taxon>
        <taxon>Alphaproteobacteria</taxon>
        <taxon>Minwuiales</taxon>
        <taxon>Minwuiaceae</taxon>
        <taxon>Minwuia</taxon>
    </lineage>
</organism>
<keyword evidence="2" id="KW-0472">Membrane</keyword>
<feature type="compositionally biased region" description="Basic and acidic residues" evidence="1">
    <location>
        <begin position="327"/>
        <end position="342"/>
    </location>
</feature>
<evidence type="ECO:0000313" key="3">
    <source>
        <dbReference type="EMBL" id="PJK27673.1"/>
    </source>
</evidence>
<gene>
    <name evidence="3" type="ORF">CVT23_20900</name>
</gene>
<proteinExistence type="predicted"/>
<feature type="transmembrane region" description="Helical" evidence="2">
    <location>
        <begin position="172"/>
        <end position="200"/>
    </location>
</feature>